<proteinExistence type="predicted"/>
<feature type="domain" description="PB1" evidence="1">
    <location>
        <begin position="2"/>
        <end position="80"/>
    </location>
</feature>
<name>A0ABM1FC47_PRICU</name>
<reference evidence="3" key="1">
    <citation type="submission" date="2025-08" db="UniProtKB">
        <authorList>
            <consortium name="RefSeq"/>
        </authorList>
    </citation>
    <scope>IDENTIFICATION</scope>
</reference>
<dbReference type="InterPro" id="IPR000270">
    <property type="entry name" value="PB1_dom"/>
</dbReference>
<organism evidence="2 3">
    <name type="scientific">Priapulus caudatus</name>
    <name type="common">Priapulid worm</name>
    <dbReference type="NCBI Taxonomy" id="37621"/>
    <lineage>
        <taxon>Eukaryota</taxon>
        <taxon>Metazoa</taxon>
        <taxon>Ecdysozoa</taxon>
        <taxon>Scalidophora</taxon>
        <taxon>Priapulida</taxon>
        <taxon>Priapulimorpha</taxon>
        <taxon>Priapulimorphida</taxon>
        <taxon>Priapulidae</taxon>
        <taxon>Priapulus</taxon>
    </lineage>
</organism>
<evidence type="ECO:0000259" key="1">
    <source>
        <dbReference type="PROSITE" id="PS51745"/>
    </source>
</evidence>
<evidence type="ECO:0000313" key="2">
    <source>
        <dbReference type="Proteomes" id="UP000695022"/>
    </source>
</evidence>
<dbReference type="SUPFAM" id="SSF54277">
    <property type="entry name" value="CAD &amp; PB1 domains"/>
    <property type="match status" value="1"/>
</dbReference>
<protein>
    <submittedName>
        <fullName evidence="3">Sequestosome-1-like isoform X1</fullName>
    </submittedName>
</protein>
<dbReference type="InterPro" id="IPR053793">
    <property type="entry name" value="PB1-like"/>
</dbReference>
<gene>
    <name evidence="3" type="primary">LOC106821643</name>
</gene>
<dbReference type="SMART" id="SM00666">
    <property type="entry name" value="PB1"/>
    <property type="match status" value="1"/>
</dbReference>
<dbReference type="GeneID" id="106821643"/>
<dbReference type="RefSeq" id="XP_014682018.1">
    <property type="nucleotide sequence ID" value="XM_014826532.1"/>
</dbReference>
<sequence>MQITVKAFTKDEIRRFDVPEPEWATMRSMHKQIQNIFPALNGRNDFTLSWKDEDGDKVNFSSDEELCSAMNYILLQPDSKHLMRVYVKVPEAYKLLTLTLSATSA</sequence>
<evidence type="ECO:0000313" key="3">
    <source>
        <dbReference type="RefSeq" id="XP_014682018.1"/>
    </source>
</evidence>
<dbReference type="Pfam" id="PF00564">
    <property type="entry name" value="PB1"/>
    <property type="match status" value="1"/>
</dbReference>
<dbReference type="PROSITE" id="PS51745">
    <property type="entry name" value="PB1"/>
    <property type="match status" value="1"/>
</dbReference>
<dbReference type="Proteomes" id="UP000695022">
    <property type="component" value="Unplaced"/>
</dbReference>
<accession>A0ABM1FC47</accession>
<keyword evidence="2" id="KW-1185">Reference proteome</keyword>
<dbReference type="Gene3D" id="3.10.20.90">
    <property type="entry name" value="Phosphatidylinositol 3-kinase Catalytic Subunit, Chain A, domain 1"/>
    <property type="match status" value="1"/>
</dbReference>